<dbReference type="Proteomes" id="UP000284548">
    <property type="component" value="Unassembled WGS sequence"/>
</dbReference>
<evidence type="ECO:0000313" key="2">
    <source>
        <dbReference type="Proteomes" id="UP000284548"/>
    </source>
</evidence>
<comment type="caution">
    <text evidence="1">The sequence shown here is derived from an EMBL/GenBank/DDBJ whole genome shotgun (WGS) entry which is preliminary data.</text>
</comment>
<dbReference type="AlphaFoldDB" id="A0A414XPN5"/>
<reference evidence="1 2" key="1">
    <citation type="submission" date="2018-08" db="EMBL/GenBank/DDBJ databases">
        <title>A genome reference for cultivated species of the human gut microbiota.</title>
        <authorList>
            <person name="Zou Y."/>
            <person name="Xue W."/>
            <person name="Luo G."/>
        </authorList>
    </citation>
    <scope>NUCLEOTIDE SEQUENCE [LARGE SCALE GENOMIC DNA]</scope>
    <source>
        <strain evidence="1 2">AM16-54</strain>
    </source>
</reference>
<name>A0A414XPN5_9BACT</name>
<dbReference type="EMBL" id="QRKB01000062">
    <property type="protein sequence ID" value="RHH75874.1"/>
    <property type="molecule type" value="Genomic_DNA"/>
</dbReference>
<organism evidence="1 2">
    <name type="scientific">Segatella copri</name>
    <dbReference type="NCBI Taxonomy" id="165179"/>
    <lineage>
        <taxon>Bacteria</taxon>
        <taxon>Pseudomonadati</taxon>
        <taxon>Bacteroidota</taxon>
        <taxon>Bacteroidia</taxon>
        <taxon>Bacteroidales</taxon>
        <taxon>Prevotellaceae</taxon>
        <taxon>Segatella</taxon>
    </lineage>
</organism>
<gene>
    <name evidence="1" type="ORF">DW192_14935</name>
</gene>
<protein>
    <submittedName>
        <fullName evidence="1">Uncharacterized protein</fullName>
    </submittedName>
</protein>
<proteinExistence type="predicted"/>
<evidence type="ECO:0000313" key="1">
    <source>
        <dbReference type="EMBL" id="RHH75874.1"/>
    </source>
</evidence>
<sequence length="79" mass="9418">MASRIKLYKFIPEKDRDILSLNYLLADKIIVDKKCLDIKTREAKVTCTRYNNLDYFCTVFNKHISRYLENLESIEVVKI</sequence>
<accession>A0A414XPN5</accession>